<sequence length="134" mass="14815">MGKGSTCAFLSLTLFAMSHPSEQLSQEHKTQVYSPFLTHSPNPFLCSSGWLANHRDPRTLVAELQRVEQSHGLGQELGLAAREPRRQLRASDPAYRRLARSFALHHALSSLCNLLCILCNGLSLRHLAAQLSAL</sequence>
<dbReference type="PANTHER" id="PTHR46916">
    <property type="entry name" value="TRANSMEMBRANE PROTEIN 205"/>
    <property type="match status" value="1"/>
</dbReference>
<name>A0A8C5IB11_JUNHY</name>
<dbReference type="Ensembl" id="ENSJHYT00000000954.1">
    <property type="protein sequence ID" value="ENSJHYP00000000742.1"/>
    <property type="gene ID" value="ENSJHYG00000000691.1"/>
</dbReference>
<organism evidence="2 3">
    <name type="scientific">Junco hyemalis</name>
    <name type="common">Dark-eyed junco</name>
    <dbReference type="NCBI Taxonomy" id="40217"/>
    <lineage>
        <taxon>Eukaryota</taxon>
        <taxon>Metazoa</taxon>
        <taxon>Chordata</taxon>
        <taxon>Craniata</taxon>
        <taxon>Vertebrata</taxon>
        <taxon>Euteleostomi</taxon>
        <taxon>Archelosauria</taxon>
        <taxon>Archosauria</taxon>
        <taxon>Dinosauria</taxon>
        <taxon>Saurischia</taxon>
        <taxon>Theropoda</taxon>
        <taxon>Coelurosauria</taxon>
        <taxon>Aves</taxon>
        <taxon>Neognathae</taxon>
        <taxon>Neoaves</taxon>
        <taxon>Telluraves</taxon>
        <taxon>Australaves</taxon>
        <taxon>Passeriformes</taxon>
        <taxon>Passerellidae</taxon>
        <taxon>Junco</taxon>
    </lineage>
</organism>
<dbReference type="OMA" id="CFYSCDI"/>
<evidence type="ECO:0000256" key="1">
    <source>
        <dbReference type="SAM" id="SignalP"/>
    </source>
</evidence>
<dbReference type="InterPro" id="IPR042623">
    <property type="entry name" value="TMEM205"/>
</dbReference>
<keyword evidence="3" id="KW-1185">Reference proteome</keyword>
<protein>
    <submittedName>
        <fullName evidence="2">Uncharacterized protein</fullName>
    </submittedName>
</protein>
<feature type="chain" id="PRO_5034547175" evidence="1">
    <location>
        <begin position="24"/>
        <end position="134"/>
    </location>
</feature>
<dbReference type="PANTHER" id="PTHR46916:SF1">
    <property type="entry name" value="TRANSMEMBRANE PROTEIN 205"/>
    <property type="match status" value="1"/>
</dbReference>
<evidence type="ECO:0000313" key="3">
    <source>
        <dbReference type="Proteomes" id="UP000694408"/>
    </source>
</evidence>
<accession>A0A8C5IB11</accession>
<proteinExistence type="predicted"/>
<dbReference type="Proteomes" id="UP000694408">
    <property type="component" value="Unplaced"/>
</dbReference>
<evidence type="ECO:0000313" key="2">
    <source>
        <dbReference type="Ensembl" id="ENSJHYP00000000742.1"/>
    </source>
</evidence>
<feature type="signal peptide" evidence="1">
    <location>
        <begin position="1"/>
        <end position="23"/>
    </location>
</feature>
<keyword evidence="1" id="KW-0732">Signal</keyword>
<dbReference type="AlphaFoldDB" id="A0A8C5IB11"/>
<reference evidence="2" key="2">
    <citation type="submission" date="2025-09" db="UniProtKB">
        <authorList>
            <consortium name="Ensembl"/>
        </authorList>
    </citation>
    <scope>IDENTIFICATION</scope>
</reference>
<reference evidence="2" key="1">
    <citation type="submission" date="2025-08" db="UniProtKB">
        <authorList>
            <consortium name="Ensembl"/>
        </authorList>
    </citation>
    <scope>IDENTIFICATION</scope>
</reference>